<dbReference type="Pfam" id="PF16148">
    <property type="entry name" value="DUF4856"/>
    <property type="match status" value="1"/>
</dbReference>
<organism evidence="2 3">
    <name type="scientific">Sporocytophaga myxococcoides</name>
    <dbReference type="NCBI Taxonomy" id="153721"/>
    <lineage>
        <taxon>Bacteria</taxon>
        <taxon>Pseudomonadati</taxon>
        <taxon>Bacteroidota</taxon>
        <taxon>Cytophagia</taxon>
        <taxon>Cytophagales</taxon>
        <taxon>Cytophagaceae</taxon>
        <taxon>Sporocytophaga</taxon>
    </lineage>
</organism>
<dbReference type="InterPro" id="IPR032331">
    <property type="entry name" value="DUF4856"/>
</dbReference>
<feature type="chain" id="PRO_5001937413" description="DUF4856 domain-containing protein" evidence="1">
    <location>
        <begin position="21"/>
        <end position="385"/>
    </location>
</feature>
<evidence type="ECO:0000256" key="1">
    <source>
        <dbReference type="SAM" id="SignalP"/>
    </source>
</evidence>
<dbReference type="EMBL" id="BBLT01000005">
    <property type="protein sequence ID" value="GAL85495.1"/>
    <property type="molecule type" value="Genomic_DNA"/>
</dbReference>
<reference evidence="2 3" key="1">
    <citation type="submission" date="2014-09" db="EMBL/GenBank/DDBJ databases">
        <title>Sporocytophaga myxococcoides PG-01 genome sequencing.</title>
        <authorList>
            <person name="Liu L."/>
            <person name="Gao P.J."/>
            <person name="Chen G.J."/>
            <person name="Wang L.S."/>
        </authorList>
    </citation>
    <scope>NUCLEOTIDE SEQUENCE [LARGE SCALE GENOMIC DNA]</scope>
    <source>
        <strain evidence="2 3">PG-01</strain>
    </source>
</reference>
<evidence type="ECO:0000313" key="2">
    <source>
        <dbReference type="EMBL" id="GAL85495.1"/>
    </source>
</evidence>
<dbReference type="Proteomes" id="UP000030185">
    <property type="component" value="Unassembled WGS sequence"/>
</dbReference>
<keyword evidence="3" id="KW-1185">Reference proteome</keyword>
<proteinExistence type="predicted"/>
<keyword evidence="1" id="KW-0732">Signal</keyword>
<protein>
    <recommendedName>
        <fullName evidence="4">DUF4856 domain-containing protein</fullName>
    </recommendedName>
</protein>
<dbReference type="AlphaFoldDB" id="A0A098LEY1"/>
<evidence type="ECO:0000313" key="3">
    <source>
        <dbReference type="Proteomes" id="UP000030185"/>
    </source>
</evidence>
<gene>
    <name evidence="2" type="ORF">MYP_2724</name>
</gene>
<name>A0A098LEY1_9BACT</name>
<comment type="caution">
    <text evidence="2">The sequence shown here is derived from an EMBL/GenBank/DDBJ whole genome shotgun (WGS) entry which is preliminary data.</text>
</comment>
<dbReference type="STRING" id="153721.MYP_2724"/>
<dbReference type="OrthoDB" id="5498726at2"/>
<dbReference type="eggNOG" id="ENOG502Z7WY">
    <property type="taxonomic scope" value="Bacteria"/>
</dbReference>
<feature type="signal peptide" evidence="1">
    <location>
        <begin position="1"/>
        <end position="20"/>
    </location>
</feature>
<dbReference type="RefSeq" id="WP_045464225.1">
    <property type="nucleotide sequence ID" value="NZ_BBLT01000005.1"/>
</dbReference>
<dbReference type="PROSITE" id="PS51257">
    <property type="entry name" value="PROKAR_LIPOPROTEIN"/>
    <property type="match status" value="1"/>
</dbReference>
<evidence type="ECO:0008006" key="4">
    <source>
        <dbReference type="Google" id="ProtNLM"/>
    </source>
</evidence>
<accession>A0A098LEY1</accession>
<sequence length="385" mass="41590">MKTKLPLAFLALSLAITACKKDKDDPTPAEPGFRTTKVDYNALTATTSYNSPLFFDNNGDSTVDRTEGRVRLRMLKAIDAYGKSAASETKAISATALAGMFENTNNSFVAPYTDLNSSNLQLKSVTASSFSQADQESVHEDIIMAFNSIAEASESAAETAEEGKAGKLGTYLVDEYGIEWIQVISKSLIGGFQLDYIGNVLLSKGLDANNTELVAGKKYTQLEHNWDEAYGLLTVNDIYAATATDATKDPNESFLGSYVWEYNKEGYKKLHAAFLKGRAAIINNDKAVLKAQADLIRAEFEKAIASAALGYLGKWKPGATTTAANAHAIGEGVGFIYSLRFCKINGADAKFSDDILDNLLEGGFWGLYNDKVNAASDAIKAKFNL</sequence>